<gene>
    <name evidence="1" type="ORF">UFOPK3992_01615</name>
</gene>
<sequence length="152" mass="16775">MAIESRPLLVLDAILAKPHMVADTPYGQRKIVPVLGGTFTGERLNGRILPEGGHDWALTRSDGVLVLDVRLTLETDDGAQILMTYRGVRTGPPAVMARMAAGEYIDPAEYYFRIVPFFETGAPQYAWLNSIVCVGFGDRLKDGPRYTVHEVL</sequence>
<dbReference type="AlphaFoldDB" id="A0A6J7QRT2"/>
<dbReference type="HAMAP" id="MF_00775">
    <property type="entry name" value="UPF0311"/>
    <property type="match status" value="1"/>
</dbReference>
<dbReference type="Gene3D" id="2.40.160.20">
    <property type="match status" value="1"/>
</dbReference>
<reference evidence="1" key="1">
    <citation type="submission" date="2020-05" db="EMBL/GenBank/DDBJ databases">
        <authorList>
            <person name="Chiriac C."/>
            <person name="Salcher M."/>
            <person name="Ghai R."/>
            <person name="Kavagutti S V."/>
        </authorList>
    </citation>
    <scope>NUCLEOTIDE SEQUENCE</scope>
</reference>
<dbReference type="PANTHER" id="PTHR37315:SF1">
    <property type="entry name" value="UPF0311 PROTEIN BLR7842"/>
    <property type="match status" value="1"/>
</dbReference>
<proteinExistence type="inferred from homology"/>
<name>A0A6J7QRT2_9ZZZZ</name>
<accession>A0A6J7QRT2</accession>
<dbReference type="InterPro" id="IPR020915">
    <property type="entry name" value="UPF0311"/>
</dbReference>
<dbReference type="PANTHER" id="PTHR37315">
    <property type="entry name" value="UPF0311 PROTEIN BLR7842"/>
    <property type="match status" value="1"/>
</dbReference>
<organism evidence="1">
    <name type="scientific">freshwater metagenome</name>
    <dbReference type="NCBI Taxonomy" id="449393"/>
    <lineage>
        <taxon>unclassified sequences</taxon>
        <taxon>metagenomes</taxon>
        <taxon>ecological metagenomes</taxon>
    </lineage>
</organism>
<protein>
    <submittedName>
        <fullName evidence="1">Unannotated protein</fullName>
    </submittedName>
</protein>
<dbReference type="EMBL" id="CAFBOZ010000267">
    <property type="protein sequence ID" value="CAB5019349.1"/>
    <property type="molecule type" value="Genomic_DNA"/>
</dbReference>
<evidence type="ECO:0000313" key="1">
    <source>
        <dbReference type="EMBL" id="CAB5019349.1"/>
    </source>
</evidence>
<dbReference type="Pfam" id="PF11578">
    <property type="entry name" value="DUF3237"/>
    <property type="match status" value="1"/>
</dbReference>